<dbReference type="EMBL" id="JARLKZ010000014">
    <property type="protein sequence ID" value="MEC0241832.1"/>
    <property type="molecule type" value="Genomic_DNA"/>
</dbReference>
<feature type="compositionally biased region" description="Acidic residues" evidence="1">
    <location>
        <begin position="80"/>
        <end position="99"/>
    </location>
</feature>
<dbReference type="Proteomes" id="UP001344632">
    <property type="component" value="Unassembled WGS sequence"/>
</dbReference>
<feature type="region of interest" description="Disordered" evidence="1">
    <location>
        <begin position="58"/>
        <end position="130"/>
    </location>
</feature>
<sequence>MSEEYKTEADLAYERYENAGEHPIDEGLPEDDFREVNTQTVQSITREPEAADVEFYTRSEMSPELGNRRPGIPGESLQSAEDDISDEETELEDVPDADDIQMNSPIDPSATIEDMHGTDLINGYDGDDSE</sequence>
<evidence type="ECO:0000256" key="1">
    <source>
        <dbReference type="SAM" id="MobiDB-lite"/>
    </source>
</evidence>
<proteinExistence type="predicted"/>
<accession>A0ABU6GQ14</accession>
<protein>
    <submittedName>
        <fullName evidence="2">Uncharacterized protein</fullName>
    </submittedName>
</protein>
<name>A0ABU6GQ14_9BACL</name>
<evidence type="ECO:0000313" key="2">
    <source>
        <dbReference type="EMBL" id="MEC0241832.1"/>
    </source>
</evidence>
<gene>
    <name evidence="2" type="ORF">P4H66_18610</name>
</gene>
<comment type="caution">
    <text evidence="2">The sequence shown here is derived from an EMBL/GenBank/DDBJ whole genome shotgun (WGS) entry which is preliminary data.</text>
</comment>
<reference evidence="2 3" key="1">
    <citation type="submission" date="2023-03" db="EMBL/GenBank/DDBJ databases">
        <title>Bacillus Genome Sequencing.</title>
        <authorList>
            <person name="Dunlap C."/>
        </authorList>
    </citation>
    <scope>NUCLEOTIDE SEQUENCE [LARGE SCALE GENOMIC DNA]</scope>
    <source>
        <strain evidence="2 3">BD-525</strain>
    </source>
</reference>
<keyword evidence="3" id="KW-1185">Reference proteome</keyword>
<organism evidence="2 3">
    <name type="scientific">Paenibacillus dokdonensis</name>
    <dbReference type="NCBI Taxonomy" id="2567944"/>
    <lineage>
        <taxon>Bacteria</taxon>
        <taxon>Bacillati</taxon>
        <taxon>Bacillota</taxon>
        <taxon>Bacilli</taxon>
        <taxon>Bacillales</taxon>
        <taxon>Paenibacillaceae</taxon>
        <taxon>Paenibacillus</taxon>
    </lineage>
</organism>
<evidence type="ECO:0000313" key="3">
    <source>
        <dbReference type="Proteomes" id="UP001344632"/>
    </source>
</evidence>
<dbReference type="RefSeq" id="WP_326089490.1">
    <property type="nucleotide sequence ID" value="NZ_JARLKZ010000014.1"/>
</dbReference>